<keyword evidence="4" id="KW-1185">Reference proteome</keyword>
<reference evidence="3" key="1">
    <citation type="submission" date="2022-11" db="EMBL/GenBank/DDBJ databases">
        <authorList>
            <person name="Kikuchi T."/>
        </authorList>
    </citation>
    <scope>NUCLEOTIDE SEQUENCE</scope>
    <source>
        <strain evidence="3">PS1010</strain>
    </source>
</reference>
<dbReference type="PANTHER" id="PTHR22946">
    <property type="entry name" value="DIENELACTONE HYDROLASE DOMAIN-CONTAINING PROTEIN-RELATED"/>
    <property type="match status" value="1"/>
</dbReference>
<evidence type="ECO:0000259" key="2">
    <source>
        <dbReference type="Pfam" id="PF01738"/>
    </source>
</evidence>
<feature type="signal peptide" evidence="1">
    <location>
        <begin position="1"/>
        <end position="17"/>
    </location>
</feature>
<dbReference type="OrthoDB" id="17560at2759"/>
<dbReference type="AlphaFoldDB" id="A0A9P1IAG7"/>
<feature type="chain" id="PRO_5040111997" description="Dienelactone hydrolase domain-containing protein" evidence="1">
    <location>
        <begin position="18"/>
        <end position="260"/>
    </location>
</feature>
<dbReference type="Proteomes" id="UP001152747">
    <property type="component" value="Unassembled WGS sequence"/>
</dbReference>
<dbReference type="PANTHER" id="PTHR22946:SF11">
    <property type="entry name" value="DIENELACTONE HYDROLASE DOMAIN-CONTAINING PROTEIN"/>
    <property type="match status" value="1"/>
</dbReference>
<dbReference type="Gene3D" id="3.40.50.1820">
    <property type="entry name" value="alpha/beta hydrolase"/>
    <property type="match status" value="1"/>
</dbReference>
<sequence>MLKLILSIYFSLSSCYCKNPLVEKLVDYSNNLQGFLVHPVIQKQIPKRPAIIIFHAFTGRTEFENEKARSLAKLGYVAFAADTYGKTGSTETIEGNFEIMKHILGNRTTILRERILAAWTFINSLDFVDSNRIGSIGYCYGGLCSLDLARFEIGLKAAVSFHGTLLKYPEESENLKNISCAIQAHHGDLDIHTNNEEASNFIEEMRNRSMDWQFLRYSNAEHAFTLFGVDDFKIPGASYNEKASNRSWSYMQVFLAEKLL</sequence>
<keyword evidence="1" id="KW-0732">Signal</keyword>
<feature type="domain" description="Dienelactone hydrolase" evidence="2">
    <location>
        <begin position="42"/>
        <end position="257"/>
    </location>
</feature>
<dbReference type="Pfam" id="PF01738">
    <property type="entry name" value="DLH"/>
    <property type="match status" value="1"/>
</dbReference>
<evidence type="ECO:0000256" key="1">
    <source>
        <dbReference type="SAM" id="SignalP"/>
    </source>
</evidence>
<evidence type="ECO:0000313" key="4">
    <source>
        <dbReference type="Proteomes" id="UP001152747"/>
    </source>
</evidence>
<dbReference type="SUPFAM" id="SSF53474">
    <property type="entry name" value="alpha/beta-Hydrolases"/>
    <property type="match status" value="1"/>
</dbReference>
<dbReference type="InterPro" id="IPR002925">
    <property type="entry name" value="Dienelactn_hydro"/>
</dbReference>
<name>A0A9P1IAG7_9PELO</name>
<dbReference type="InterPro" id="IPR050261">
    <property type="entry name" value="FrsA_esterase"/>
</dbReference>
<dbReference type="InterPro" id="IPR029058">
    <property type="entry name" value="AB_hydrolase_fold"/>
</dbReference>
<organism evidence="3 4">
    <name type="scientific">Caenorhabditis angaria</name>
    <dbReference type="NCBI Taxonomy" id="860376"/>
    <lineage>
        <taxon>Eukaryota</taxon>
        <taxon>Metazoa</taxon>
        <taxon>Ecdysozoa</taxon>
        <taxon>Nematoda</taxon>
        <taxon>Chromadorea</taxon>
        <taxon>Rhabditida</taxon>
        <taxon>Rhabditina</taxon>
        <taxon>Rhabditomorpha</taxon>
        <taxon>Rhabditoidea</taxon>
        <taxon>Rhabditidae</taxon>
        <taxon>Peloderinae</taxon>
        <taxon>Caenorhabditis</taxon>
    </lineage>
</organism>
<evidence type="ECO:0000313" key="3">
    <source>
        <dbReference type="EMBL" id="CAI5442337.1"/>
    </source>
</evidence>
<accession>A0A9P1IAG7</accession>
<comment type="caution">
    <text evidence="3">The sequence shown here is derived from an EMBL/GenBank/DDBJ whole genome shotgun (WGS) entry which is preliminary data.</text>
</comment>
<gene>
    <name evidence="3" type="ORF">CAMP_LOCUS4974</name>
</gene>
<dbReference type="PROSITE" id="PS51257">
    <property type="entry name" value="PROKAR_LIPOPROTEIN"/>
    <property type="match status" value="1"/>
</dbReference>
<protein>
    <recommendedName>
        <fullName evidence="2">Dienelactone hydrolase domain-containing protein</fullName>
    </recommendedName>
</protein>
<proteinExistence type="predicted"/>
<dbReference type="EMBL" id="CANHGI010000002">
    <property type="protein sequence ID" value="CAI5442337.1"/>
    <property type="molecule type" value="Genomic_DNA"/>
</dbReference>
<dbReference type="GO" id="GO:0016787">
    <property type="term" value="F:hydrolase activity"/>
    <property type="evidence" value="ECO:0007669"/>
    <property type="project" value="InterPro"/>
</dbReference>